<dbReference type="Gene3D" id="3.40.50.720">
    <property type="entry name" value="NAD(P)-binding Rossmann-like Domain"/>
    <property type="match status" value="1"/>
</dbReference>
<feature type="domain" description="Pyrroline-5-carboxylate reductase catalytic N-terminal" evidence="2">
    <location>
        <begin position="11"/>
        <end position="108"/>
    </location>
</feature>
<dbReference type="GO" id="GO:0055129">
    <property type="term" value="P:L-proline biosynthetic process"/>
    <property type="evidence" value="ECO:0007669"/>
    <property type="project" value="TreeGrafter"/>
</dbReference>
<reference evidence="3" key="1">
    <citation type="submission" date="2013-12" db="EMBL/GenBank/DDBJ databases">
        <title>The Genome Sequence of Aphanomyces astaci APO3.</title>
        <authorList>
            <consortium name="The Broad Institute Genomics Platform"/>
            <person name="Russ C."/>
            <person name="Tyler B."/>
            <person name="van West P."/>
            <person name="Dieguez-Uribeondo J."/>
            <person name="Young S.K."/>
            <person name="Zeng Q."/>
            <person name="Gargeya S."/>
            <person name="Fitzgerald M."/>
            <person name="Abouelleil A."/>
            <person name="Alvarado L."/>
            <person name="Chapman S.B."/>
            <person name="Gainer-Dewar J."/>
            <person name="Goldberg J."/>
            <person name="Griggs A."/>
            <person name="Gujja S."/>
            <person name="Hansen M."/>
            <person name="Howarth C."/>
            <person name="Imamovic A."/>
            <person name="Ireland A."/>
            <person name="Larimer J."/>
            <person name="McCowan C."/>
            <person name="Murphy C."/>
            <person name="Pearson M."/>
            <person name="Poon T.W."/>
            <person name="Priest M."/>
            <person name="Roberts A."/>
            <person name="Saif S."/>
            <person name="Shea T."/>
            <person name="Sykes S."/>
            <person name="Wortman J."/>
            <person name="Nusbaum C."/>
            <person name="Birren B."/>
        </authorList>
    </citation>
    <scope>NUCLEOTIDE SEQUENCE [LARGE SCALE GENOMIC DNA]</scope>
    <source>
        <strain evidence="3">APO3</strain>
    </source>
</reference>
<proteinExistence type="inferred from homology"/>
<dbReference type="InterPro" id="IPR028939">
    <property type="entry name" value="P5C_Rdtase_cat_N"/>
</dbReference>
<name>W4GHF9_APHAT</name>
<dbReference type="GO" id="GO:0004735">
    <property type="term" value="F:pyrroline-5-carboxylate reductase activity"/>
    <property type="evidence" value="ECO:0007669"/>
    <property type="project" value="TreeGrafter"/>
</dbReference>
<dbReference type="PANTHER" id="PTHR11645">
    <property type="entry name" value="PYRROLINE-5-CARBOXYLATE REDUCTASE"/>
    <property type="match status" value="1"/>
</dbReference>
<dbReference type="VEuPathDB" id="FungiDB:H257_07863"/>
<dbReference type="SUPFAM" id="SSF51735">
    <property type="entry name" value="NAD(P)-binding Rossmann-fold domains"/>
    <property type="match status" value="1"/>
</dbReference>
<dbReference type="OrthoDB" id="10263291at2759"/>
<organism evidence="3">
    <name type="scientific">Aphanomyces astaci</name>
    <name type="common">Crayfish plague agent</name>
    <dbReference type="NCBI Taxonomy" id="112090"/>
    <lineage>
        <taxon>Eukaryota</taxon>
        <taxon>Sar</taxon>
        <taxon>Stramenopiles</taxon>
        <taxon>Oomycota</taxon>
        <taxon>Saprolegniomycetes</taxon>
        <taxon>Saprolegniales</taxon>
        <taxon>Verrucalvaceae</taxon>
        <taxon>Aphanomyces</taxon>
    </lineage>
</organism>
<dbReference type="GeneID" id="20809859"/>
<dbReference type="EMBL" id="KI913129">
    <property type="protein sequence ID" value="ETV79130.1"/>
    <property type="molecule type" value="Genomic_DNA"/>
</dbReference>
<gene>
    <name evidence="3" type="ORF">H257_07863</name>
</gene>
<dbReference type="AlphaFoldDB" id="W4GHF9"/>
<dbReference type="InterPro" id="IPR036291">
    <property type="entry name" value="NAD(P)-bd_dom_sf"/>
</dbReference>
<sequence>MATSLENGLVLGLLGTGKIGSAVMSGYCTPVADKSTWVPRHIYVSPRGADKAKALHARFPNHVTIAPTNQAVIDHSNIIFIGLLPDVARQELPLLNFPQNVTIVSMMATIPYQELLDLLRLPRSQVVRTIPLPSSSRRTGPILAYPPHPFVRELLQQIGTPVMVNEEKEVTTLVGPNYFVDSAHVVGVVDWHDGDDQFLLRHLRHAAKMVCPERRRGASVARLRVFFFSIARGCRHDFA</sequence>
<dbReference type="RefSeq" id="XP_009831849.1">
    <property type="nucleotide sequence ID" value="XM_009833547.1"/>
</dbReference>
<dbReference type="PANTHER" id="PTHR11645:SF13">
    <property type="entry name" value="PYRROLINE-5-CARBOXYLATE REDUCTASE CATALYTIC N-TERMINAL DOMAIN-CONTAINING PROTEIN"/>
    <property type="match status" value="1"/>
</dbReference>
<protein>
    <recommendedName>
        <fullName evidence="2">Pyrroline-5-carboxylate reductase catalytic N-terminal domain-containing protein</fullName>
    </recommendedName>
</protein>
<dbReference type="Pfam" id="PF03807">
    <property type="entry name" value="F420_oxidored"/>
    <property type="match status" value="1"/>
</dbReference>
<comment type="similarity">
    <text evidence="1">Belongs to the pyrroline-5-carboxylate reductase family.</text>
</comment>
<evidence type="ECO:0000256" key="1">
    <source>
        <dbReference type="ARBA" id="ARBA00005525"/>
    </source>
</evidence>
<accession>W4GHF9</accession>
<evidence type="ECO:0000313" key="3">
    <source>
        <dbReference type="EMBL" id="ETV79130.1"/>
    </source>
</evidence>
<evidence type="ECO:0000259" key="2">
    <source>
        <dbReference type="Pfam" id="PF03807"/>
    </source>
</evidence>